<gene>
    <name evidence="1" type="primary">mtnW_2</name>
    <name evidence="1" type="ORF">SCARUB_02302</name>
</gene>
<organism evidence="1 2">
    <name type="scientific">Candidatus Scalindua rubra</name>
    <dbReference type="NCBI Taxonomy" id="1872076"/>
    <lineage>
        <taxon>Bacteria</taxon>
        <taxon>Pseudomonadati</taxon>
        <taxon>Planctomycetota</taxon>
        <taxon>Candidatus Brocadiia</taxon>
        <taxon>Candidatus Brocadiales</taxon>
        <taxon>Candidatus Scalinduaceae</taxon>
        <taxon>Candidatus Scalindua</taxon>
    </lineage>
</organism>
<accession>A0A1E3XA85</accession>
<dbReference type="Proteomes" id="UP000094056">
    <property type="component" value="Unassembled WGS sequence"/>
</dbReference>
<dbReference type="Gene3D" id="3.30.70.150">
    <property type="entry name" value="RuBisCO large subunit, N-terminal domain"/>
    <property type="match status" value="1"/>
</dbReference>
<dbReference type="GO" id="GO:0016984">
    <property type="term" value="F:ribulose-bisphosphate carboxylase activity"/>
    <property type="evidence" value="ECO:0007669"/>
    <property type="project" value="InterPro"/>
</dbReference>
<protein>
    <submittedName>
        <fullName evidence="1">2,3-diketo-5-methylthiopentyl-1-phosphate enolase</fullName>
        <ecNumber evidence="1">5.3.2.5</ecNumber>
    </submittedName>
</protein>
<sequence length="191" mass="22065">MDNMKYLKYENERFTVHYIITINDNRSIEEHASDITFEQTVEVPKDCIPEKHFEDGIIGIVENIQPYGEKTSFDLRYFEIELCGFSSLEKHAHEHVIIGIRGNEILIKGDSSLISLLMILRLFTEFTLSPKIDSSFPQVTQNDMGEGFRMTRPNAYVGQASAVILRSEETKNLLLERQYVITIYHTQKTLA</sequence>
<comment type="caution">
    <text evidence="1">The sequence shown here is derived from an EMBL/GenBank/DDBJ whole genome shotgun (WGS) entry which is preliminary data.</text>
</comment>
<dbReference type="EMBL" id="MAYW01000057">
    <property type="protein sequence ID" value="ODS32551.1"/>
    <property type="molecule type" value="Genomic_DNA"/>
</dbReference>
<dbReference type="GO" id="GO:0043715">
    <property type="term" value="F:2,3-diketo-5-methylthiopentyl-1-phosphate enolase activity"/>
    <property type="evidence" value="ECO:0007669"/>
    <property type="project" value="UniProtKB-EC"/>
</dbReference>
<proteinExistence type="predicted"/>
<evidence type="ECO:0000313" key="1">
    <source>
        <dbReference type="EMBL" id="ODS32551.1"/>
    </source>
</evidence>
<dbReference type="GO" id="GO:0015977">
    <property type="term" value="P:carbon fixation"/>
    <property type="evidence" value="ECO:0007669"/>
    <property type="project" value="InterPro"/>
</dbReference>
<evidence type="ECO:0000313" key="2">
    <source>
        <dbReference type="Proteomes" id="UP000094056"/>
    </source>
</evidence>
<dbReference type="AlphaFoldDB" id="A0A1E3XA85"/>
<dbReference type="EC" id="5.3.2.5" evidence="1"/>
<name>A0A1E3XA85_9BACT</name>
<keyword evidence="1" id="KW-0413">Isomerase</keyword>
<reference evidence="1 2" key="1">
    <citation type="submission" date="2016-07" db="EMBL/GenBank/DDBJ databases">
        <title>Draft genome of Scalindua rubra, obtained from a brine-seawater interface in the Red Sea, sheds light on salt adaptation in anammox bacteria.</title>
        <authorList>
            <person name="Speth D.R."/>
            <person name="Lagkouvardos I."/>
            <person name="Wang Y."/>
            <person name="Qian P.-Y."/>
            <person name="Dutilh B.E."/>
            <person name="Jetten M.S."/>
        </authorList>
    </citation>
    <scope>NUCLEOTIDE SEQUENCE [LARGE SCALE GENOMIC DNA]</scope>
    <source>
        <strain evidence="1">BSI-1</strain>
    </source>
</reference>
<dbReference type="InterPro" id="IPR036422">
    <property type="entry name" value="RuBisCO_lsu_N_sf"/>
</dbReference>